<keyword evidence="3" id="KW-1185">Reference proteome</keyword>
<feature type="transmembrane region" description="Helical" evidence="1">
    <location>
        <begin position="52"/>
        <end position="81"/>
    </location>
</feature>
<dbReference type="KEGG" id="grl:LPB144_01375"/>
<dbReference type="Proteomes" id="UP000182510">
    <property type="component" value="Chromosome"/>
</dbReference>
<accession>A0A1L3J1Z2</accession>
<gene>
    <name evidence="2" type="ORF">LPB144_01375</name>
</gene>
<feature type="transmembrane region" description="Helical" evidence="1">
    <location>
        <begin position="88"/>
        <end position="113"/>
    </location>
</feature>
<organism evidence="2 3">
    <name type="scientific">Christiangramia salexigens</name>
    <dbReference type="NCBI Taxonomy" id="1913577"/>
    <lineage>
        <taxon>Bacteria</taxon>
        <taxon>Pseudomonadati</taxon>
        <taxon>Bacteroidota</taxon>
        <taxon>Flavobacteriia</taxon>
        <taxon>Flavobacteriales</taxon>
        <taxon>Flavobacteriaceae</taxon>
        <taxon>Christiangramia</taxon>
    </lineage>
</organism>
<evidence type="ECO:0000313" key="2">
    <source>
        <dbReference type="EMBL" id="APG59136.1"/>
    </source>
</evidence>
<dbReference type="RefSeq" id="WP_072551791.1">
    <property type="nucleotide sequence ID" value="NZ_CP018153.1"/>
</dbReference>
<feature type="transmembrane region" description="Helical" evidence="1">
    <location>
        <begin position="12"/>
        <end position="40"/>
    </location>
</feature>
<proteinExistence type="predicted"/>
<reference evidence="2 3" key="1">
    <citation type="submission" date="2016-11" db="EMBL/GenBank/DDBJ databases">
        <title>Gramella sp. LPB0144 isolated from marine environment.</title>
        <authorList>
            <person name="Kim E."/>
            <person name="Yi H."/>
        </authorList>
    </citation>
    <scope>NUCLEOTIDE SEQUENCE [LARGE SCALE GENOMIC DNA]</scope>
    <source>
        <strain evidence="2 3">LPB0144</strain>
    </source>
</reference>
<keyword evidence="1" id="KW-0472">Membrane</keyword>
<dbReference type="OrthoDB" id="1452126at2"/>
<evidence type="ECO:0000313" key="3">
    <source>
        <dbReference type="Proteomes" id="UP000182510"/>
    </source>
</evidence>
<sequence length="127" mass="14060">MQTEQNNLRIFKILFIIKGIFTCLIALIPAIYICIGAFILHNGQNEGDEMLVGALFTGIGLLIFSFLIIMGVLTILAGIYLGQQRKYTFILVIAILNCLTGILGILLGIFTIIELNKPKVRELFGKT</sequence>
<evidence type="ECO:0000256" key="1">
    <source>
        <dbReference type="SAM" id="Phobius"/>
    </source>
</evidence>
<dbReference type="EMBL" id="CP018153">
    <property type="protein sequence ID" value="APG59136.1"/>
    <property type="molecule type" value="Genomic_DNA"/>
</dbReference>
<name>A0A1L3J1Z2_9FLAO</name>
<evidence type="ECO:0008006" key="4">
    <source>
        <dbReference type="Google" id="ProtNLM"/>
    </source>
</evidence>
<keyword evidence="1" id="KW-1133">Transmembrane helix</keyword>
<dbReference type="AlphaFoldDB" id="A0A1L3J1Z2"/>
<dbReference type="STRING" id="1913577.LPB144_01375"/>
<protein>
    <recommendedName>
        <fullName evidence="4">DUF4064 domain-containing protein</fullName>
    </recommendedName>
</protein>
<keyword evidence="1" id="KW-0812">Transmembrane</keyword>